<dbReference type="Pfam" id="PF00083">
    <property type="entry name" value="Sugar_tr"/>
    <property type="match status" value="1"/>
</dbReference>
<feature type="transmembrane region" description="Helical" evidence="9">
    <location>
        <begin position="131"/>
        <end position="153"/>
    </location>
</feature>
<evidence type="ECO:0000313" key="11">
    <source>
        <dbReference type="EMBL" id="EON67436.1"/>
    </source>
</evidence>
<dbReference type="GeneID" id="19904001"/>
<evidence type="ECO:0000256" key="4">
    <source>
        <dbReference type="ARBA" id="ARBA00022597"/>
    </source>
</evidence>
<dbReference type="STRING" id="1168221.R7Z0H7"/>
<keyword evidence="5 9" id="KW-0812">Transmembrane</keyword>
<dbReference type="OMA" id="RTGANWT"/>
<protein>
    <recommendedName>
        <fullName evidence="10">Major facilitator superfamily (MFS) profile domain-containing protein</fullName>
    </recommendedName>
</protein>
<dbReference type="HOGENOM" id="CLU_001265_11_5_1"/>
<name>R7Z0H7_CONA1</name>
<dbReference type="InterPro" id="IPR050360">
    <property type="entry name" value="MFS_Sugar_Transporters"/>
</dbReference>
<feature type="transmembrane region" description="Helical" evidence="9">
    <location>
        <begin position="347"/>
        <end position="369"/>
    </location>
</feature>
<feature type="transmembrane region" description="Helical" evidence="9">
    <location>
        <begin position="285"/>
        <end position="309"/>
    </location>
</feature>
<feature type="transmembrane region" description="Helical" evidence="9">
    <location>
        <begin position="321"/>
        <end position="340"/>
    </location>
</feature>
<dbReference type="PANTHER" id="PTHR48022:SF5">
    <property type="entry name" value="ALPHA-GLUCOSIDES PERMEASE MPH2-RELATED"/>
    <property type="match status" value="1"/>
</dbReference>
<dbReference type="EMBL" id="JH767587">
    <property type="protein sequence ID" value="EON67436.1"/>
    <property type="molecule type" value="Genomic_DNA"/>
</dbReference>
<feature type="transmembrane region" description="Helical" evidence="9">
    <location>
        <begin position="203"/>
        <end position="224"/>
    </location>
</feature>
<feature type="transmembrane region" description="Helical" evidence="9">
    <location>
        <begin position="375"/>
        <end position="402"/>
    </location>
</feature>
<evidence type="ECO:0000313" key="12">
    <source>
        <dbReference type="Proteomes" id="UP000016924"/>
    </source>
</evidence>
<evidence type="ECO:0000256" key="8">
    <source>
        <dbReference type="RuleBase" id="RU003346"/>
    </source>
</evidence>
<organism evidence="11 12">
    <name type="scientific">Coniosporium apollinis (strain CBS 100218)</name>
    <name type="common">Rock-inhabiting black yeast</name>
    <dbReference type="NCBI Taxonomy" id="1168221"/>
    <lineage>
        <taxon>Eukaryota</taxon>
        <taxon>Fungi</taxon>
        <taxon>Dikarya</taxon>
        <taxon>Ascomycota</taxon>
        <taxon>Pezizomycotina</taxon>
        <taxon>Dothideomycetes</taxon>
        <taxon>Dothideomycetes incertae sedis</taxon>
        <taxon>Coniosporium</taxon>
    </lineage>
</organism>
<dbReference type="InterPro" id="IPR003663">
    <property type="entry name" value="Sugar/inositol_transpt"/>
</dbReference>
<evidence type="ECO:0000256" key="6">
    <source>
        <dbReference type="ARBA" id="ARBA00022989"/>
    </source>
</evidence>
<evidence type="ECO:0000259" key="10">
    <source>
        <dbReference type="PROSITE" id="PS50850"/>
    </source>
</evidence>
<dbReference type="GO" id="GO:0016020">
    <property type="term" value="C:membrane"/>
    <property type="evidence" value="ECO:0007669"/>
    <property type="project" value="UniProtKB-SubCell"/>
</dbReference>
<comment type="similarity">
    <text evidence="2 8">Belongs to the major facilitator superfamily. Sugar transporter (TC 2.A.1.1) family.</text>
</comment>
<feature type="transmembrane region" description="Helical" evidence="9">
    <location>
        <begin position="105"/>
        <end position="125"/>
    </location>
</feature>
<dbReference type="PROSITE" id="PS50850">
    <property type="entry name" value="MFS"/>
    <property type="match status" value="1"/>
</dbReference>
<keyword evidence="3 8" id="KW-0813">Transport</keyword>
<feature type="transmembrane region" description="Helical" evidence="9">
    <location>
        <begin position="414"/>
        <end position="437"/>
    </location>
</feature>
<gene>
    <name evidence="11" type="ORF">W97_06690</name>
</gene>
<dbReference type="InterPro" id="IPR036259">
    <property type="entry name" value="MFS_trans_sf"/>
</dbReference>
<feature type="transmembrane region" description="Helical" evidence="9">
    <location>
        <begin position="449"/>
        <end position="467"/>
    </location>
</feature>
<dbReference type="GO" id="GO:0005351">
    <property type="term" value="F:carbohydrate:proton symporter activity"/>
    <property type="evidence" value="ECO:0007669"/>
    <property type="project" value="TreeGrafter"/>
</dbReference>
<dbReference type="NCBIfam" id="TIGR00879">
    <property type="entry name" value="SP"/>
    <property type="match status" value="1"/>
</dbReference>
<dbReference type="InterPro" id="IPR005828">
    <property type="entry name" value="MFS_sugar_transport-like"/>
</dbReference>
<reference evidence="12" key="1">
    <citation type="submission" date="2012-06" db="EMBL/GenBank/DDBJ databases">
        <title>The genome sequence of Coniosporium apollinis CBS 100218.</title>
        <authorList>
            <consortium name="The Broad Institute Genome Sequencing Platform"/>
            <person name="Cuomo C."/>
            <person name="Gorbushina A."/>
            <person name="Noack S."/>
            <person name="Walker B."/>
            <person name="Young S.K."/>
            <person name="Zeng Q."/>
            <person name="Gargeya S."/>
            <person name="Fitzgerald M."/>
            <person name="Haas B."/>
            <person name="Abouelleil A."/>
            <person name="Alvarado L."/>
            <person name="Arachchi H.M."/>
            <person name="Berlin A.M."/>
            <person name="Chapman S.B."/>
            <person name="Goldberg J."/>
            <person name="Griggs A."/>
            <person name="Gujja S."/>
            <person name="Hansen M."/>
            <person name="Howarth C."/>
            <person name="Imamovic A."/>
            <person name="Larimer J."/>
            <person name="McCowan C."/>
            <person name="Montmayeur A."/>
            <person name="Murphy C."/>
            <person name="Neiman D."/>
            <person name="Pearson M."/>
            <person name="Priest M."/>
            <person name="Roberts A."/>
            <person name="Saif S."/>
            <person name="Shea T."/>
            <person name="Sisk P."/>
            <person name="Sykes S."/>
            <person name="Wortman J."/>
            <person name="Nusbaum C."/>
            <person name="Birren B."/>
        </authorList>
    </citation>
    <scope>NUCLEOTIDE SEQUENCE [LARGE SCALE GENOMIC DNA]</scope>
    <source>
        <strain evidence="12">CBS 100218</strain>
    </source>
</reference>
<dbReference type="Gene3D" id="1.20.1250.20">
    <property type="entry name" value="MFS general substrate transporter like domains"/>
    <property type="match status" value="1"/>
</dbReference>
<comment type="subcellular location">
    <subcellularLocation>
        <location evidence="1">Membrane</location>
        <topology evidence="1">Multi-pass membrane protein</topology>
    </subcellularLocation>
</comment>
<feature type="domain" description="Major facilitator superfamily (MFS) profile" evidence="10">
    <location>
        <begin position="30"/>
        <end position="471"/>
    </location>
</feature>
<dbReference type="AlphaFoldDB" id="R7Z0H7"/>
<dbReference type="Proteomes" id="UP000016924">
    <property type="component" value="Unassembled WGS sequence"/>
</dbReference>
<keyword evidence="4" id="KW-0762">Sugar transport</keyword>
<evidence type="ECO:0000256" key="1">
    <source>
        <dbReference type="ARBA" id="ARBA00004141"/>
    </source>
</evidence>
<feature type="transmembrane region" description="Helical" evidence="9">
    <location>
        <begin position="160"/>
        <end position="183"/>
    </location>
</feature>
<dbReference type="PANTHER" id="PTHR48022">
    <property type="entry name" value="PLASTIDIC GLUCOSE TRANSPORTER 4"/>
    <property type="match status" value="1"/>
</dbReference>
<evidence type="ECO:0000256" key="2">
    <source>
        <dbReference type="ARBA" id="ARBA00010992"/>
    </source>
</evidence>
<keyword evidence="7 9" id="KW-0472">Membrane</keyword>
<feature type="transmembrane region" description="Helical" evidence="9">
    <location>
        <begin position="27"/>
        <end position="54"/>
    </location>
</feature>
<evidence type="ECO:0000256" key="9">
    <source>
        <dbReference type="SAM" id="Phobius"/>
    </source>
</evidence>
<keyword evidence="6 9" id="KW-1133">Transmembrane helix</keyword>
<dbReference type="SUPFAM" id="SSF103473">
    <property type="entry name" value="MFS general substrate transporter"/>
    <property type="match status" value="1"/>
</dbReference>
<feature type="transmembrane region" description="Helical" evidence="9">
    <location>
        <begin position="74"/>
        <end position="93"/>
    </location>
</feature>
<dbReference type="FunFam" id="1.20.1250.20:FF:000254">
    <property type="entry name" value="MAL31p Maltose permease"/>
    <property type="match status" value="1"/>
</dbReference>
<evidence type="ECO:0000256" key="3">
    <source>
        <dbReference type="ARBA" id="ARBA00022448"/>
    </source>
</evidence>
<dbReference type="InterPro" id="IPR020846">
    <property type="entry name" value="MFS_dom"/>
</dbReference>
<dbReference type="eggNOG" id="KOG0254">
    <property type="taxonomic scope" value="Eukaryota"/>
</dbReference>
<sequence length="518" mass="58101">MNTGAKDATRSEHRTTFKEGLKLYPKAIGWSMLLSMTIIMEGYDLVLVNSFYAFPAFRKAYGVPTANGYEITTSWQSALTNGAFIGEILGLLFSGLLTERFGYRYTIVGSLVALALFIFPAFFAFDIGTLMASQVLCGLPWGVFQTLSTTYAADVVPMHLRAYLTSSVNLCWLIGQLIGLGVLRGAVHVSSEWSYRIPFGLQWAWAVPLAIAIMFAPESPWWLVRHERYEQAKRSLTRLTKRDGDFNIDGSIELMKHTTQVEKDFGSGVSYRDCFRGTDLRRTEITCMVWTTQTLCGLPMTSYATYFYLQAGITTEAAFDLSVGMYALAILGNLLSWSVMRVVGRRTLYLWGCAACTIIMFVAGCVGLAPDSPAIAWSLGSLIILFTFLYDVTIGPVCYSLVAEIPSTRLRVKTVVLARVAYNIAFMIAGVLMPYMLNPTAWNWRGKTCFFWAGTSFLCFVWCFFRLPEPKGLTYMELDLLFEKRANARKFRSFQQNLASTGYFSLHTRDGVDGWADR</sequence>
<proteinExistence type="inferred from homology"/>
<accession>R7Z0H7</accession>
<evidence type="ECO:0000256" key="7">
    <source>
        <dbReference type="ARBA" id="ARBA00023136"/>
    </source>
</evidence>
<evidence type="ECO:0000256" key="5">
    <source>
        <dbReference type="ARBA" id="ARBA00022692"/>
    </source>
</evidence>
<dbReference type="RefSeq" id="XP_007782753.1">
    <property type="nucleotide sequence ID" value="XM_007784563.1"/>
</dbReference>
<keyword evidence="12" id="KW-1185">Reference proteome</keyword>
<dbReference type="OrthoDB" id="6612291at2759"/>